<organism evidence="2 3">
    <name type="scientific">Rubricella aquisinus</name>
    <dbReference type="NCBI Taxonomy" id="2028108"/>
    <lineage>
        <taxon>Bacteria</taxon>
        <taxon>Pseudomonadati</taxon>
        <taxon>Pseudomonadota</taxon>
        <taxon>Alphaproteobacteria</taxon>
        <taxon>Rhodobacterales</taxon>
        <taxon>Paracoccaceae</taxon>
        <taxon>Rubricella</taxon>
    </lineage>
</organism>
<evidence type="ECO:0008006" key="4">
    <source>
        <dbReference type="Google" id="ProtNLM"/>
    </source>
</evidence>
<gene>
    <name evidence="2" type="ORF">FHS89_002914</name>
</gene>
<dbReference type="Proteomes" id="UP000553766">
    <property type="component" value="Unassembled WGS sequence"/>
</dbReference>
<reference evidence="2 3" key="1">
    <citation type="submission" date="2020-08" db="EMBL/GenBank/DDBJ databases">
        <title>Genomic Encyclopedia of Type Strains, Phase IV (KMG-IV): sequencing the most valuable type-strain genomes for metagenomic binning, comparative biology and taxonomic classification.</title>
        <authorList>
            <person name="Goeker M."/>
        </authorList>
    </citation>
    <scope>NUCLEOTIDE SEQUENCE [LARGE SCALE GENOMIC DNA]</scope>
    <source>
        <strain evidence="2 3">DSM 103377</strain>
    </source>
</reference>
<evidence type="ECO:0000313" key="3">
    <source>
        <dbReference type="Proteomes" id="UP000553766"/>
    </source>
</evidence>
<dbReference type="RefSeq" id="WP_184012830.1">
    <property type="nucleotide sequence ID" value="NZ_JACIJS010000010.1"/>
</dbReference>
<feature type="transmembrane region" description="Helical" evidence="1">
    <location>
        <begin position="79"/>
        <end position="99"/>
    </location>
</feature>
<evidence type="ECO:0000256" key="1">
    <source>
        <dbReference type="SAM" id="Phobius"/>
    </source>
</evidence>
<feature type="transmembrane region" description="Helical" evidence="1">
    <location>
        <begin position="111"/>
        <end position="133"/>
    </location>
</feature>
<keyword evidence="3" id="KW-1185">Reference proteome</keyword>
<evidence type="ECO:0000313" key="2">
    <source>
        <dbReference type="EMBL" id="MBB5516870.1"/>
    </source>
</evidence>
<accession>A0A840X0E7</accession>
<dbReference type="Pfam" id="PF08570">
    <property type="entry name" value="DUF1761"/>
    <property type="match status" value="1"/>
</dbReference>
<dbReference type="InterPro" id="IPR013879">
    <property type="entry name" value="DUF1761"/>
</dbReference>
<name>A0A840X0E7_9RHOB</name>
<dbReference type="AlphaFoldDB" id="A0A840X0E7"/>
<keyword evidence="1" id="KW-0812">Transmembrane</keyword>
<proteinExistence type="predicted"/>
<comment type="caution">
    <text evidence="2">The sequence shown here is derived from an EMBL/GenBank/DDBJ whole genome shotgun (WGS) entry which is preliminary data.</text>
</comment>
<protein>
    <recommendedName>
        <fullName evidence="4">DUF1761 domain-containing protein</fullName>
    </recommendedName>
</protein>
<keyword evidence="1" id="KW-0472">Membrane</keyword>
<sequence>MDFIAVIAAAVASYIFGAIWYGVLAKPWQAAAGLTVEKLKQPGGPQSGSAMPYVITFAATLIAAGMVRHIMVASGVEGAVSGLITGLGLGLFIATPWLLTNYTFAMRPIRLTVIDGGYATIGSGLMGLVLALFGV</sequence>
<keyword evidence="1" id="KW-1133">Transmembrane helix</keyword>
<feature type="transmembrane region" description="Helical" evidence="1">
    <location>
        <begin position="49"/>
        <end position="67"/>
    </location>
</feature>
<dbReference type="EMBL" id="JACIJS010000010">
    <property type="protein sequence ID" value="MBB5516870.1"/>
    <property type="molecule type" value="Genomic_DNA"/>
</dbReference>